<organism evidence="1 3">
    <name type="scientific">Mycolicibacterium mucogenicum</name>
    <name type="common">Mycobacterium mucogenicum</name>
    <dbReference type="NCBI Taxonomy" id="56689"/>
    <lineage>
        <taxon>Bacteria</taxon>
        <taxon>Bacillati</taxon>
        <taxon>Actinomycetota</taxon>
        <taxon>Actinomycetes</taxon>
        <taxon>Mycobacteriales</taxon>
        <taxon>Mycobacteriaceae</taxon>
        <taxon>Mycolicibacterium</taxon>
    </lineage>
</organism>
<dbReference type="OrthoDB" id="3785441at2"/>
<proteinExistence type="predicted"/>
<gene>
    <name evidence="1" type="ORF">A5642_19200</name>
    <name evidence="2" type="ORF">EUA03_19095</name>
</gene>
<protein>
    <submittedName>
        <fullName evidence="1">Uncharacterized protein</fullName>
    </submittedName>
</protein>
<name>A0A1A0MQJ4_MYCMU</name>
<reference evidence="1 3" key="1">
    <citation type="submission" date="2016-06" db="EMBL/GenBank/DDBJ databases">
        <authorList>
            <person name="Kjaerup R.B."/>
            <person name="Dalgaard T.S."/>
            <person name="Juul-Madsen H.R."/>
        </authorList>
    </citation>
    <scope>NUCLEOTIDE SEQUENCE [LARGE SCALE GENOMIC DNA]</scope>
    <source>
        <strain evidence="1 3">1199456.5</strain>
    </source>
</reference>
<dbReference type="NCBIfam" id="NF046112">
    <property type="entry name" value="MSMEG_6209_Nter"/>
    <property type="match status" value="1"/>
</dbReference>
<evidence type="ECO:0000313" key="1">
    <source>
        <dbReference type="EMBL" id="OBA87685.1"/>
    </source>
</evidence>
<evidence type="ECO:0000313" key="2">
    <source>
        <dbReference type="EMBL" id="TDK86977.1"/>
    </source>
</evidence>
<dbReference type="EMBL" id="LZSF01000121">
    <property type="protein sequence ID" value="OBA87685.1"/>
    <property type="molecule type" value="Genomic_DNA"/>
</dbReference>
<evidence type="ECO:0000313" key="4">
    <source>
        <dbReference type="Proteomes" id="UP000294929"/>
    </source>
</evidence>
<comment type="caution">
    <text evidence="1">The sequence shown here is derived from an EMBL/GenBank/DDBJ whole genome shotgun (WGS) entry which is preliminary data.</text>
</comment>
<dbReference type="RefSeq" id="WP_064858858.1">
    <property type="nucleotide sequence ID" value="NZ_LZSF01000121.1"/>
</dbReference>
<accession>A0A1A0MQJ4</accession>
<dbReference type="AlphaFoldDB" id="A0A1A0MQJ4"/>
<sequence>MTVLHQPGCNTARPDWITGVAAKLALREGRHDSARDMEIMGWCREAAMQFVDARIRAFVPLLVERIVSDRIRRERDRRR</sequence>
<dbReference type="Proteomes" id="UP000294929">
    <property type="component" value="Unassembled WGS sequence"/>
</dbReference>
<evidence type="ECO:0000313" key="3">
    <source>
        <dbReference type="Proteomes" id="UP000093962"/>
    </source>
</evidence>
<reference evidence="2 4" key="2">
    <citation type="submission" date="2019-01" db="EMBL/GenBank/DDBJ databases">
        <title>High-quality-draft genome sequences of five non-tuberculosis mycobacteriaceae isolated from a nosocomial environment.</title>
        <authorList>
            <person name="Tiago I."/>
            <person name="Alarico S."/>
            <person name="Pereira S.G."/>
            <person name="Coelho C."/>
            <person name="Maranha A."/>
            <person name="Empadinhas N."/>
        </authorList>
    </citation>
    <scope>NUCLEOTIDE SEQUENCE [LARGE SCALE GENOMIC DNA]</scope>
    <source>
        <strain evidence="2 4">24AIII</strain>
    </source>
</reference>
<dbReference type="Proteomes" id="UP000093962">
    <property type="component" value="Unassembled WGS sequence"/>
</dbReference>
<dbReference type="EMBL" id="SDLO01000016">
    <property type="protein sequence ID" value="TDK86977.1"/>
    <property type="molecule type" value="Genomic_DNA"/>
</dbReference>